<dbReference type="InterPro" id="IPR019734">
    <property type="entry name" value="TPR_rpt"/>
</dbReference>
<dbReference type="Gene3D" id="1.25.40.10">
    <property type="entry name" value="Tetratricopeptide repeat domain"/>
    <property type="match status" value="8"/>
</dbReference>
<evidence type="ECO:0000313" key="4">
    <source>
        <dbReference type="EMBL" id="MFD2601385.1"/>
    </source>
</evidence>
<organism evidence="4 5">
    <name type="scientific">Flavobacterium suzhouense</name>
    <dbReference type="NCBI Taxonomy" id="1529638"/>
    <lineage>
        <taxon>Bacteria</taxon>
        <taxon>Pseudomonadati</taxon>
        <taxon>Bacteroidota</taxon>
        <taxon>Flavobacteriia</taxon>
        <taxon>Flavobacteriales</taxon>
        <taxon>Flavobacteriaceae</taxon>
        <taxon>Flavobacterium</taxon>
    </lineage>
</organism>
<dbReference type="Proteomes" id="UP001597480">
    <property type="component" value="Unassembled WGS sequence"/>
</dbReference>
<proteinExistence type="predicted"/>
<dbReference type="InterPro" id="IPR011990">
    <property type="entry name" value="TPR-like_helical_dom_sf"/>
</dbReference>
<dbReference type="Pfam" id="PF13174">
    <property type="entry name" value="TPR_6"/>
    <property type="match status" value="3"/>
</dbReference>
<accession>A0ABW5NRB3</accession>
<evidence type="ECO:0000256" key="3">
    <source>
        <dbReference type="PROSITE-ProRule" id="PRU00339"/>
    </source>
</evidence>
<feature type="repeat" description="TPR" evidence="3">
    <location>
        <begin position="314"/>
        <end position="347"/>
    </location>
</feature>
<dbReference type="Pfam" id="PF13432">
    <property type="entry name" value="TPR_16"/>
    <property type="match status" value="1"/>
</dbReference>
<keyword evidence="5" id="KW-1185">Reference proteome</keyword>
<evidence type="ECO:0000256" key="2">
    <source>
        <dbReference type="ARBA" id="ARBA00022803"/>
    </source>
</evidence>
<reference evidence="5" key="1">
    <citation type="journal article" date="2019" name="Int. J. Syst. Evol. Microbiol.">
        <title>The Global Catalogue of Microorganisms (GCM) 10K type strain sequencing project: providing services to taxonomists for standard genome sequencing and annotation.</title>
        <authorList>
            <consortium name="The Broad Institute Genomics Platform"/>
            <consortium name="The Broad Institute Genome Sequencing Center for Infectious Disease"/>
            <person name="Wu L."/>
            <person name="Ma J."/>
        </authorList>
    </citation>
    <scope>NUCLEOTIDE SEQUENCE [LARGE SCALE GENOMIC DNA]</scope>
    <source>
        <strain evidence="5">KCTC 42107</strain>
    </source>
</reference>
<dbReference type="PANTHER" id="PTHR45586:SF1">
    <property type="entry name" value="LIPOPOLYSACCHARIDE ASSEMBLY PROTEIN B"/>
    <property type="match status" value="1"/>
</dbReference>
<dbReference type="PROSITE" id="PS50005">
    <property type="entry name" value="TPR"/>
    <property type="match status" value="2"/>
</dbReference>
<evidence type="ECO:0000313" key="5">
    <source>
        <dbReference type="Proteomes" id="UP001597480"/>
    </source>
</evidence>
<dbReference type="EMBL" id="JBHUMD010000006">
    <property type="protein sequence ID" value="MFD2601385.1"/>
    <property type="molecule type" value="Genomic_DNA"/>
</dbReference>
<dbReference type="Pfam" id="PF12895">
    <property type="entry name" value="ANAPC3"/>
    <property type="match status" value="1"/>
</dbReference>
<dbReference type="RefSeq" id="WP_379819968.1">
    <property type="nucleotide sequence ID" value="NZ_JBHUMD010000006.1"/>
</dbReference>
<sequence length="1006" mass="115315">MHKPNRLFLYTLPFWGLSLSAQQSSIYTNELRDFDRAVTLYNDKQYQAAQILFEKTKTENREMEVQADCAYYIANCAIRLDQMNADELMENFVEDYPTSTKQNQAYVEVAGYYFSQGKYPQALEWYDKVDESNMSVTDRDRYNFQKGYSYFSAGDKKQADKYLNKVINSKEYGSQAKYYLGFMSYESDDYKKANQLFEQVEDKDKYKEKMSYFQADMNFKLGNFQKAIDLGVPQLPKSDANEKSELNKIIGESYFNLGKYDKAIPYLKEYHGKKGKWNNTDFYQLGYAYYKQGDYENAITQFNKIIEGNDFVAQNAYYHLGESYLKTGKKQQALNAFKNASEMEYDVKIQEDAYLNYAKLSYEIGNPYQSVPEVLGSFLQKYPATPFKQEVQTLLINSYITSKNYKEALALLEKDKSAVNKPAYQKVTFYRGLELFTDGNYQEAMAMFKKSIAEPRDAKITARATYWKAETEYVLDGFNEALISYKQFGGSVKAKNTPEYKNYSYNLAYTYFKLKEYENAAKYFQEYVSSAAAKGDAVRLNDAYLRLGDSNFVTAKYWPAMEAYNKAIEMKGIDADYAFFQKGISYGFVARNEKKIEDLTKFVSTYPKSKYADDALYEIGNTYVTEKQTEKAIAAYDRLINEYKGSSYTAKAIMRQALIYYNAEKDEQALVKFKKVVAEFPNTPEAMEAVSTARNIYVDNGRTDEYAAWVKTLGFVDVSDADLDNTAFEAAEKQYLQNNTKQAISTLSSYVAKFPNGISALKANFYLAQSYYADGLETNSIPHYEFVISKSRSEFTEQALARLSQIHLKKNDCAKAVPVLKRLETEADFPQNVTFAQSNLMKCCYDQQDYANAVVYADKVLANNKTEDRVKSDAQIIVARSAIKTNNEPKAREAYAKLQTIAKGELAAEALYYDSYFKNKDGKYEASNTAVQKLSKDYSGYKYFGAKGLVVMAKNFYGLKDSFQATYILESVIKNFASYADVVAEAQKELDVIKAEEAKRNSSIQN</sequence>
<comment type="caution">
    <text evidence="4">The sequence shown here is derived from an EMBL/GenBank/DDBJ whole genome shotgun (WGS) entry which is preliminary data.</text>
</comment>
<keyword evidence="1" id="KW-0677">Repeat</keyword>
<gene>
    <name evidence="4" type="ORF">ACFSR3_04900</name>
</gene>
<dbReference type="PANTHER" id="PTHR45586">
    <property type="entry name" value="TPR REPEAT-CONTAINING PROTEIN PA4667"/>
    <property type="match status" value="1"/>
</dbReference>
<feature type="repeat" description="TPR" evidence="3">
    <location>
        <begin position="279"/>
        <end position="312"/>
    </location>
</feature>
<dbReference type="InterPro" id="IPR051012">
    <property type="entry name" value="CellSynth/LPSAsmb/PSIAsmb"/>
</dbReference>
<name>A0ABW5NRB3_9FLAO</name>
<dbReference type="Pfam" id="PF13181">
    <property type="entry name" value="TPR_8"/>
    <property type="match status" value="1"/>
</dbReference>
<keyword evidence="2 3" id="KW-0802">TPR repeat</keyword>
<dbReference type="SUPFAM" id="SSF48452">
    <property type="entry name" value="TPR-like"/>
    <property type="match status" value="7"/>
</dbReference>
<protein>
    <submittedName>
        <fullName evidence="4">Tetratricopeptide repeat protein</fullName>
    </submittedName>
</protein>
<evidence type="ECO:0000256" key="1">
    <source>
        <dbReference type="ARBA" id="ARBA00022737"/>
    </source>
</evidence>
<dbReference type="SMART" id="SM00028">
    <property type="entry name" value="TPR"/>
    <property type="match status" value="13"/>
</dbReference>